<dbReference type="PANTHER" id="PTHR30294">
    <property type="entry name" value="MEMBRANE COMPONENT OF ABC TRANSPORTER YHHJ-RELATED"/>
    <property type="match status" value="1"/>
</dbReference>
<dbReference type="Gene3D" id="3.40.1710.10">
    <property type="entry name" value="abc type-2 transporter like domain"/>
    <property type="match status" value="1"/>
</dbReference>
<evidence type="ECO:0000256" key="8">
    <source>
        <dbReference type="SAM" id="Phobius"/>
    </source>
</evidence>
<keyword evidence="3" id="KW-0813">Transport</keyword>
<dbReference type="Proteomes" id="UP000054921">
    <property type="component" value="Unassembled WGS sequence"/>
</dbReference>
<sequence>MIKNEFLRIWSIAKKEIIQIKRDFLIFSWLIIIPVTQILLFGAIINTNPKNLPTVVITSEDTPLTRTLLEGLKNTNYFSIETITADEKKAARLLLSGKVLFVINIPPNFTRDLIRGKHPHVLIEADASDPVAVSNAFRAASELPSKVFEHDLQGPLSYLASTDAPFIFDIQAKYNPESIPQYNTIPGLIALLIFSTLTVLTAVSINSEFERGTFETLLITPLTPVNIIFGKVIPYFILGYLLLFILLAIAYFIFSIPFHGSFFLYLLLLAPYSISSLGTGLAISAVTRTQFAAVGLTNAYGLVAIMVSGFLFPFTGVPHWAQSISQTIPLTHFLRITRNSMLKGAGWDILWPDTWPIILFSIVIIFFGIVLFRRTLD</sequence>
<feature type="transmembrane region" description="Helical" evidence="8">
    <location>
        <begin position="262"/>
        <end position="284"/>
    </location>
</feature>
<evidence type="ECO:0000313" key="12">
    <source>
        <dbReference type="Proteomes" id="UP000054921"/>
    </source>
</evidence>
<evidence type="ECO:0000256" key="6">
    <source>
        <dbReference type="ARBA" id="ARBA00022989"/>
    </source>
</evidence>
<dbReference type="GO" id="GO:0140359">
    <property type="term" value="F:ABC-type transporter activity"/>
    <property type="evidence" value="ECO:0007669"/>
    <property type="project" value="InterPro"/>
</dbReference>
<feature type="transmembrane region" description="Helical" evidence="8">
    <location>
        <begin position="232"/>
        <end position="256"/>
    </location>
</feature>
<comment type="subcellular location">
    <subcellularLocation>
        <location evidence="1">Cell membrane</location>
        <topology evidence="1">Multi-pass membrane protein</topology>
    </subcellularLocation>
</comment>
<name>A0A0W0S6C5_9GAMM</name>
<dbReference type="GO" id="GO:0005886">
    <property type="term" value="C:plasma membrane"/>
    <property type="evidence" value="ECO:0007669"/>
    <property type="project" value="UniProtKB-SubCell"/>
</dbReference>
<evidence type="ECO:0000313" key="11">
    <source>
        <dbReference type="EMBL" id="VEB35095.1"/>
    </source>
</evidence>
<evidence type="ECO:0000256" key="1">
    <source>
        <dbReference type="ARBA" id="ARBA00004651"/>
    </source>
</evidence>
<keyword evidence="13" id="KW-1185">Reference proteome</keyword>
<dbReference type="OrthoDB" id="9808686at2"/>
<feature type="transmembrane region" description="Helical" evidence="8">
    <location>
        <begin position="291"/>
        <end position="312"/>
    </location>
</feature>
<evidence type="ECO:0000313" key="10">
    <source>
        <dbReference type="EMBL" id="KTC78501.1"/>
    </source>
</evidence>
<reference evidence="10 12" key="1">
    <citation type="submission" date="2015-11" db="EMBL/GenBank/DDBJ databases">
        <title>Genomic analysis of 38 Legionella species identifies large and diverse effector repertoires.</title>
        <authorList>
            <person name="Burstein D."/>
            <person name="Amaro F."/>
            <person name="Zusman T."/>
            <person name="Lifshitz Z."/>
            <person name="Cohen O."/>
            <person name="Gilbert J.A."/>
            <person name="Pupko T."/>
            <person name="Shuman H.A."/>
            <person name="Segal G."/>
        </authorList>
    </citation>
    <scope>NUCLEOTIDE SEQUENCE [LARGE SCALE GENOMIC DNA]</scope>
    <source>
        <strain evidence="10 12">ORW</strain>
    </source>
</reference>
<evidence type="ECO:0000256" key="7">
    <source>
        <dbReference type="ARBA" id="ARBA00023136"/>
    </source>
</evidence>
<dbReference type="RefSeq" id="WP_028381316.1">
    <property type="nucleotide sequence ID" value="NZ_CAAAIT010000004.1"/>
</dbReference>
<comment type="similarity">
    <text evidence="2">Belongs to the ABC-2 integral membrane protein family.</text>
</comment>
<dbReference type="Pfam" id="PF12698">
    <property type="entry name" value="ABC2_membrane_3"/>
    <property type="match status" value="1"/>
</dbReference>
<dbReference type="InterPro" id="IPR047817">
    <property type="entry name" value="ABC2_TM_bact-type"/>
</dbReference>
<organism evidence="10 12">
    <name type="scientific">Legionella cherrii</name>
    <dbReference type="NCBI Taxonomy" id="28084"/>
    <lineage>
        <taxon>Bacteria</taxon>
        <taxon>Pseudomonadati</taxon>
        <taxon>Pseudomonadota</taxon>
        <taxon>Gammaproteobacteria</taxon>
        <taxon>Legionellales</taxon>
        <taxon>Legionellaceae</taxon>
        <taxon>Legionella</taxon>
    </lineage>
</organism>
<keyword evidence="6 8" id="KW-1133">Transmembrane helix</keyword>
<evidence type="ECO:0000256" key="2">
    <source>
        <dbReference type="ARBA" id="ARBA00007783"/>
    </source>
</evidence>
<dbReference type="EMBL" id="LR134173">
    <property type="protein sequence ID" value="VEB35095.1"/>
    <property type="molecule type" value="Genomic_DNA"/>
</dbReference>
<dbReference type="AlphaFoldDB" id="A0A0W0S6C5"/>
<dbReference type="InterPro" id="IPR051449">
    <property type="entry name" value="ABC-2_transporter_component"/>
</dbReference>
<feature type="transmembrane region" description="Helical" evidence="8">
    <location>
        <begin position="24"/>
        <end position="45"/>
    </location>
</feature>
<dbReference type="InterPro" id="IPR013525">
    <property type="entry name" value="ABC2_TM"/>
</dbReference>
<evidence type="ECO:0000313" key="13">
    <source>
        <dbReference type="Proteomes" id="UP000277577"/>
    </source>
</evidence>
<dbReference type="STRING" id="28084.Lche_3290"/>
<evidence type="ECO:0000256" key="4">
    <source>
        <dbReference type="ARBA" id="ARBA00022475"/>
    </source>
</evidence>
<accession>A0A0W0S6C5</accession>
<evidence type="ECO:0000256" key="5">
    <source>
        <dbReference type="ARBA" id="ARBA00022692"/>
    </source>
</evidence>
<keyword evidence="4" id="KW-1003">Cell membrane</keyword>
<keyword evidence="5 8" id="KW-0812">Transmembrane</keyword>
<gene>
    <name evidence="11" type="primary">ybhS_2</name>
    <name evidence="10" type="ORF">Lche_3290</name>
    <name evidence="11" type="ORF">NCTC11976_01182</name>
</gene>
<feature type="domain" description="ABC transmembrane type-2" evidence="9">
    <location>
        <begin position="146"/>
        <end position="375"/>
    </location>
</feature>
<feature type="transmembrane region" description="Helical" evidence="8">
    <location>
        <begin position="185"/>
        <end position="205"/>
    </location>
</feature>
<dbReference type="Proteomes" id="UP000277577">
    <property type="component" value="Chromosome"/>
</dbReference>
<reference evidence="11 13" key="2">
    <citation type="submission" date="2018-12" db="EMBL/GenBank/DDBJ databases">
        <authorList>
            <consortium name="Pathogen Informatics"/>
        </authorList>
    </citation>
    <scope>NUCLEOTIDE SEQUENCE [LARGE SCALE GENOMIC DNA]</scope>
    <source>
        <strain evidence="11 13">NCTC11976</strain>
    </source>
</reference>
<dbReference type="EMBL" id="LNXW01000014">
    <property type="protein sequence ID" value="KTC78501.1"/>
    <property type="molecule type" value="Genomic_DNA"/>
</dbReference>
<dbReference type="PROSITE" id="PS51012">
    <property type="entry name" value="ABC_TM2"/>
    <property type="match status" value="1"/>
</dbReference>
<dbReference type="PATRIC" id="fig|28084.5.peg.3568"/>
<evidence type="ECO:0000256" key="3">
    <source>
        <dbReference type="ARBA" id="ARBA00022448"/>
    </source>
</evidence>
<protein>
    <submittedName>
        <fullName evidence="10">ABC transporter permease</fullName>
    </submittedName>
</protein>
<proteinExistence type="inferred from homology"/>
<feature type="transmembrane region" description="Helical" evidence="8">
    <location>
        <begin position="354"/>
        <end position="372"/>
    </location>
</feature>
<keyword evidence="7 8" id="KW-0472">Membrane</keyword>
<evidence type="ECO:0000259" key="9">
    <source>
        <dbReference type="PROSITE" id="PS51012"/>
    </source>
</evidence>
<dbReference type="PANTHER" id="PTHR30294:SF29">
    <property type="entry name" value="MULTIDRUG ABC TRANSPORTER PERMEASE YBHS-RELATED"/>
    <property type="match status" value="1"/>
</dbReference>